<name>A0A7W9US20_9ACTN</name>
<dbReference type="Proteomes" id="UP000585836">
    <property type="component" value="Unassembled WGS sequence"/>
</dbReference>
<evidence type="ECO:0000313" key="2">
    <source>
        <dbReference type="EMBL" id="MBB5929042.1"/>
    </source>
</evidence>
<evidence type="ECO:0008006" key="4">
    <source>
        <dbReference type="Google" id="ProtNLM"/>
    </source>
</evidence>
<dbReference type="EMBL" id="JACHJK010000008">
    <property type="protein sequence ID" value="MBB5929042.1"/>
    <property type="molecule type" value="Genomic_DNA"/>
</dbReference>
<feature type="region of interest" description="Disordered" evidence="1">
    <location>
        <begin position="47"/>
        <end position="84"/>
    </location>
</feature>
<feature type="compositionally biased region" description="Polar residues" evidence="1">
    <location>
        <begin position="62"/>
        <end position="82"/>
    </location>
</feature>
<evidence type="ECO:0000256" key="1">
    <source>
        <dbReference type="SAM" id="MobiDB-lite"/>
    </source>
</evidence>
<organism evidence="2 3">
    <name type="scientific">Streptomyces echinatus</name>
    <dbReference type="NCBI Taxonomy" id="67293"/>
    <lineage>
        <taxon>Bacteria</taxon>
        <taxon>Bacillati</taxon>
        <taxon>Actinomycetota</taxon>
        <taxon>Actinomycetes</taxon>
        <taxon>Kitasatosporales</taxon>
        <taxon>Streptomycetaceae</taxon>
        <taxon>Streptomyces</taxon>
    </lineage>
</organism>
<protein>
    <recommendedName>
        <fullName evidence="4">Secreted protein</fullName>
    </recommendedName>
</protein>
<gene>
    <name evidence="2" type="ORF">FHS34_004526</name>
</gene>
<keyword evidence="3" id="KW-1185">Reference proteome</keyword>
<evidence type="ECO:0000313" key="3">
    <source>
        <dbReference type="Proteomes" id="UP000585836"/>
    </source>
</evidence>
<sequence>MSTWPPTDKRTTSEKGSNAMSMRFAAKARRGMVAVTIAAGLAVGVAGCGGGDTGDKKKPDTSTAPSERGGSQASPQEGQSAQPLAELRGPDGLTLAVMSAQRDSGGFVTINAQLKNDGSKDAVLSSQLTGNETEIMKNGQSFGGATLVDSKARKRYYVLRDTDGRPLTTIGVQSVRAGDTVPVFMQFPAPPADTTEVSFQLPTFASASIKISG</sequence>
<dbReference type="AlphaFoldDB" id="A0A7W9US20"/>
<comment type="caution">
    <text evidence="2">The sequence shown here is derived from an EMBL/GenBank/DDBJ whole genome shotgun (WGS) entry which is preliminary data.</text>
</comment>
<accession>A0A7W9US20</accession>
<reference evidence="2 3" key="1">
    <citation type="submission" date="2020-08" db="EMBL/GenBank/DDBJ databases">
        <title>Genomic Encyclopedia of Type Strains, Phase III (KMG-III): the genomes of soil and plant-associated and newly described type strains.</title>
        <authorList>
            <person name="Whitman W."/>
        </authorList>
    </citation>
    <scope>NUCLEOTIDE SEQUENCE [LARGE SCALE GENOMIC DNA]</scope>
    <source>
        <strain evidence="2 3">CECT 3313</strain>
    </source>
</reference>
<proteinExistence type="predicted"/>